<dbReference type="InterPro" id="IPR013815">
    <property type="entry name" value="ATP_grasp_subdomain_1"/>
</dbReference>
<dbReference type="FunFam" id="3.40.50.20:FF:000006">
    <property type="entry name" value="Phosphoribosylamine--glycine ligase, chloroplastic"/>
    <property type="match status" value="1"/>
</dbReference>
<comment type="similarity">
    <text evidence="13 17">Belongs to the GARS family.</text>
</comment>
<name>A0A1I3WHP0_9GAMM</name>
<evidence type="ECO:0000256" key="9">
    <source>
        <dbReference type="ARBA" id="ARBA00022755"/>
    </source>
</evidence>
<dbReference type="PANTHER" id="PTHR43472">
    <property type="entry name" value="PHOSPHORIBOSYLAMINE--GLYCINE LIGASE"/>
    <property type="match status" value="1"/>
</dbReference>
<dbReference type="Pfam" id="PF01071">
    <property type="entry name" value="GARS_A"/>
    <property type="match status" value="1"/>
</dbReference>
<evidence type="ECO:0000256" key="1">
    <source>
        <dbReference type="ARBA" id="ARBA00001936"/>
    </source>
</evidence>
<evidence type="ECO:0000256" key="3">
    <source>
        <dbReference type="ARBA" id="ARBA00005174"/>
    </source>
</evidence>
<evidence type="ECO:0000256" key="6">
    <source>
        <dbReference type="ARBA" id="ARBA00022598"/>
    </source>
</evidence>
<dbReference type="PROSITE" id="PS50975">
    <property type="entry name" value="ATP_GRASP"/>
    <property type="match status" value="1"/>
</dbReference>
<dbReference type="GO" id="GO:0009113">
    <property type="term" value="P:purine nucleobase biosynthetic process"/>
    <property type="evidence" value="ECO:0007669"/>
    <property type="project" value="InterPro"/>
</dbReference>
<evidence type="ECO:0000256" key="11">
    <source>
        <dbReference type="ARBA" id="ARBA00022842"/>
    </source>
</evidence>
<comment type="pathway">
    <text evidence="3 17">Purine metabolism; IMP biosynthesis via de novo pathway; N(1)-(5-phospho-D-ribosyl)glycinamide from 5-phospho-alpha-D-ribose 1-diphosphate: step 2/2.</text>
</comment>
<keyword evidence="8 18" id="KW-0547">Nucleotide-binding</keyword>
<reference evidence="20 23" key="3">
    <citation type="journal article" date="2017" name="Nat. Microbiol.">
        <title>Natural product diversity associated with the nematode symbionts Photorhabdus and Xenorhabdus.</title>
        <authorList>
            <person name="Tobias N.J."/>
            <person name="Wolff H."/>
            <person name="Djahanschiri B."/>
            <person name="Grundmann F."/>
            <person name="Kronenwerth M."/>
            <person name="Shi Y.M."/>
            <person name="Simonyi S."/>
            <person name="Grun P."/>
            <person name="Shapiro-Ilan D."/>
            <person name="Pidot S.J."/>
            <person name="Stinear T.P."/>
            <person name="Ebersberger I."/>
            <person name="Bode H.B."/>
        </authorList>
    </citation>
    <scope>NUCLEOTIDE SEQUENCE [LARGE SCALE GENOMIC DNA]</scope>
    <source>
        <strain evidence="20 23">DSM 17908</strain>
    </source>
</reference>
<evidence type="ECO:0000256" key="14">
    <source>
        <dbReference type="ARBA" id="ARBA00042242"/>
    </source>
</evidence>
<organism evidence="21 22">
    <name type="scientific">Xenorhabdus mauleonii</name>
    <dbReference type="NCBI Taxonomy" id="351675"/>
    <lineage>
        <taxon>Bacteria</taxon>
        <taxon>Pseudomonadati</taxon>
        <taxon>Pseudomonadota</taxon>
        <taxon>Gammaproteobacteria</taxon>
        <taxon>Enterobacterales</taxon>
        <taxon>Morganellaceae</taxon>
        <taxon>Xenorhabdus</taxon>
    </lineage>
</organism>
<reference evidence="22" key="2">
    <citation type="submission" date="2016-10" db="EMBL/GenBank/DDBJ databases">
        <authorList>
            <person name="Varghese N."/>
            <person name="Submissions S."/>
        </authorList>
    </citation>
    <scope>NUCLEOTIDE SEQUENCE [LARGE SCALE GENOMIC DNA]</scope>
    <source>
        <strain evidence="22">DSM 17908</strain>
    </source>
</reference>
<feature type="domain" description="ATP-grasp" evidence="19">
    <location>
        <begin position="109"/>
        <end position="316"/>
    </location>
</feature>
<sequence>MNILIIGSGGREHALAWKAAQSPLADKVYVAPGNAGTALEANLENVEIAATDIDGLLKFAQSHDIGLTIVGPEAPLVIGIVDAFQQAGLTIFGPTQAAAQLEGSKAFTKDFLARHHIPTAAYQNFTEINPALAYLEKAGVPIVIKADGLAAGKGVVVAMTMEEAQSAINDMLAGNAFGDAGHRIVIEEFLDGEEASFIVMVDGKNVVPMATSQDHKRVGDGDTGPNTGGMGAYSPAPVVTDEIHQRVMEKIIYPTVEGMAAEGHTYVGFLYAGLMIDKQGEPKIIEFNCRFGDPETQPIMMRLRSDLVELCLAGAKGQLDGKISSWDPRPALGVVLAAGGYPASYAKGDIINGLIQDESADKKVFHAGTHFEEGNIVTAGGRVLCVTALGNDIKDAQGKAYQRAEHIHWDGCFYRKDIGYRAIERLK</sequence>
<dbReference type="GO" id="GO:0046872">
    <property type="term" value="F:metal ion binding"/>
    <property type="evidence" value="ECO:0007669"/>
    <property type="project" value="UniProtKB-KW"/>
</dbReference>
<dbReference type="HAMAP" id="MF_00138">
    <property type="entry name" value="GARS"/>
    <property type="match status" value="1"/>
</dbReference>
<evidence type="ECO:0000256" key="15">
    <source>
        <dbReference type="ARBA" id="ARBA00042864"/>
    </source>
</evidence>
<dbReference type="PANTHER" id="PTHR43472:SF1">
    <property type="entry name" value="PHOSPHORIBOSYLAMINE--GLYCINE LIGASE, CHLOROPLASTIC"/>
    <property type="match status" value="1"/>
</dbReference>
<evidence type="ECO:0000256" key="5">
    <source>
        <dbReference type="ARBA" id="ARBA00020605"/>
    </source>
</evidence>
<dbReference type="SUPFAM" id="SSF56059">
    <property type="entry name" value="Glutathione synthetase ATP-binding domain-like"/>
    <property type="match status" value="1"/>
</dbReference>
<dbReference type="PROSITE" id="PS00184">
    <property type="entry name" value="GARS"/>
    <property type="match status" value="1"/>
</dbReference>
<dbReference type="Pfam" id="PF02843">
    <property type="entry name" value="GARS_C"/>
    <property type="match status" value="1"/>
</dbReference>
<dbReference type="InterPro" id="IPR011054">
    <property type="entry name" value="Rudment_hybrid_motif"/>
</dbReference>
<dbReference type="SMART" id="SM01210">
    <property type="entry name" value="GARS_C"/>
    <property type="match status" value="1"/>
</dbReference>
<evidence type="ECO:0000256" key="12">
    <source>
        <dbReference type="ARBA" id="ARBA00023211"/>
    </source>
</evidence>
<evidence type="ECO:0000313" key="21">
    <source>
        <dbReference type="EMBL" id="SFK06673.1"/>
    </source>
</evidence>
<proteinExistence type="inferred from homology"/>
<evidence type="ECO:0000256" key="7">
    <source>
        <dbReference type="ARBA" id="ARBA00022723"/>
    </source>
</evidence>
<comment type="catalytic activity">
    <reaction evidence="17">
        <text>5-phospho-beta-D-ribosylamine + glycine + ATP = N(1)-(5-phospho-beta-D-ribosyl)glycinamide + ADP + phosphate + H(+)</text>
        <dbReference type="Rhea" id="RHEA:17453"/>
        <dbReference type="ChEBI" id="CHEBI:15378"/>
        <dbReference type="ChEBI" id="CHEBI:30616"/>
        <dbReference type="ChEBI" id="CHEBI:43474"/>
        <dbReference type="ChEBI" id="CHEBI:57305"/>
        <dbReference type="ChEBI" id="CHEBI:58681"/>
        <dbReference type="ChEBI" id="CHEBI:143788"/>
        <dbReference type="ChEBI" id="CHEBI:456216"/>
        <dbReference type="EC" id="6.3.4.13"/>
    </reaction>
</comment>
<dbReference type="InterPro" id="IPR020562">
    <property type="entry name" value="PRibGlycinamide_synth_N"/>
</dbReference>
<dbReference type="FunFam" id="3.30.470.20:FF:000031">
    <property type="entry name" value="Phosphoribosylamine--glycine ligase"/>
    <property type="match status" value="1"/>
</dbReference>
<keyword evidence="23" id="KW-1185">Reference proteome</keyword>
<dbReference type="InterPro" id="IPR016185">
    <property type="entry name" value="PreATP-grasp_dom_sf"/>
</dbReference>
<keyword evidence="11" id="KW-0460">Magnesium</keyword>
<evidence type="ECO:0000256" key="17">
    <source>
        <dbReference type="HAMAP-Rule" id="MF_00138"/>
    </source>
</evidence>
<dbReference type="InterPro" id="IPR011761">
    <property type="entry name" value="ATP-grasp"/>
</dbReference>
<dbReference type="SUPFAM" id="SSF52440">
    <property type="entry name" value="PreATP-grasp domain"/>
    <property type="match status" value="1"/>
</dbReference>
<evidence type="ECO:0000256" key="18">
    <source>
        <dbReference type="PROSITE-ProRule" id="PRU00409"/>
    </source>
</evidence>
<dbReference type="InterPro" id="IPR000115">
    <property type="entry name" value="PRibGlycinamide_synth"/>
</dbReference>
<dbReference type="EMBL" id="FORG01000026">
    <property type="protein sequence ID" value="SFK06673.1"/>
    <property type="molecule type" value="Genomic_DNA"/>
</dbReference>
<dbReference type="Gene3D" id="3.30.1490.20">
    <property type="entry name" value="ATP-grasp fold, A domain"/>
    <property type="match status" value="1"/>
</dbReference>
<protein>
    <recommendedName>
        <fullName evidence="5 17">Phosphoribosylamine--glycine ligase</fullName>
        <ecNumber evidence="4 17">6.3.4.13</ecNumber>
    </recommendedName>
    <alternativeName>
        <fullName evidence="16 17">GARS</fullName>
    </alternativeName>
    <alternativeName>
        <fullName evidence="14 17">Glycinamide ribonucleotide synthetase</fullName>
    </alternativeName>
    <alternativeName>
        <fullName evidence="15 17">Phosphoribosylglycinamide synthetase</fullName>
    </alternativeName>
</protein>
<dbReference type="AlphaFoldDB" id="A0A1I3WHP0"/>
<dbReference type="GO" id="GO:0005524">
    <property type="term" value="F:ATP binding"/>
    <property type="evidence" value="ECO:0007669"/>
    <property type="project" value="UniProtKB-UniRule"/>
</dbReference>
<keyword evidence="7" id="KW-0479">Metal-binding</keyword>
<evidence type="ECO:0000259" key="19">
    <source>
        <dbReference type="PROSITE" id="PS50975"/>
    </source>
</evidence>
<dbReference type="SMART" id="SM01209">
    <property type="entry name" value="GARS_A"/>
    <property type="match status" value="1"/>
</dbReference>
<dbReference type="OrthoDB" id="9807240at2"/>
<keyword evidence="10 18" id="KW-0067">ATP-binding</keyword>
<dbReference type="FunFam" id="3.90.600.10:FF:000001">
    <property type="entry name" value="Trifunctional purine biosynthetic protein adenosine-3"/>
    <property type="match status" value="1"/>
</dbReference>
<dbReference type="STRING" id="351675.SAMN05421680_12645"/>
<dbReference type="InterPro" id="IPR020560">
    <property type="entry name" value="PRibGlycinamide_synth_C-dom"/>
</dbReference>
<dbReference type="UniPathway" id="UPA00074">
    <property type="reaction ID" value="UER00125"/>
</dbReference>
<comment type="cofactor">
    <cofactor evidence="1">
        <name>Mn(2+)</name>
        <dbReference type="ChEBI" id="CHEBI:29035"/>
    </cofactor>
</comment>
<dbReference type="Pfam" id="PF02844">
    <property type="entry name" value="GARS_N"/>
    <property type="match status" value="1"/>
</dbReference>
<dbReference type="RefSeq" id="WP_092513633.1">
    <property type="nucleotide sequence ID" value="NZ_CAWNQB010000006.1"/>
</dbReference>
<evidence type="ECO:0000313" key="22">
    <source>
        <dbReference type="Proteomes" id="UP000198919"/>
    </source>
</evidence>
<dbReference type="GO" id="GO:0004637">
    <property type="term" value="F:phosphoribosylamine-glycine ligase activity"/>
    <property type="evidence" value="ECO:0007669"/>
    <property type="project" value="UniProtKB-UniRule"/>
</dbReference>
<dbReference type="EMBL" id="NITY01000014">
    <property type="protein sequence ID" value="PHM38968.1"/>
    <property type="molecule type" value="Genomic_DNA"/>
</dbReference>
<dbReference type="SUPFAM" id="SSF51246">
    <property type="entry name" value="Rudiment single hybrid motif"/>
    <property type="match status" value="1"/>
</dbReference>
<dbReference type="Proteomes" id="UP000224607">
    <property type="component" value="Unassembled WGS sequence"/>
</dbReference>
<dbReference type="InterPro" id="IPR020559">
    <property type="entry name" value="PRibGlycinamide_synth_CS"/>
</dbReference>
<comment type="cofactor">
    <cofactor evidence="2">
        <name>Mg(2+)</name>
        <dbReference type="ChEBI" id="CHEBI:18420"/>
    </cofactor>
</comment>
<keyword evidence="9 17" id="KW-0658">Purine biosynthesis</keyword>
<gene>
    <name evidence="17" type="primary">purD</name>
    <name evidence="21" type="ORF">SAMN05421680_12645</name>
    <name evidence="20" type="ORF">Xmau_03348</name>
</gene>
<reference evidence="21" key="1">
    <citation type="submission" date="2016-10" db="EMBL/GenBank/DDBJ databases">
        <authorList>
            <person name="de Groot N.N."/>
        </authorList>
    </citation>
    <scope>NUCLEOTIDE SEQUENCE [LARGE SCALE GENOMIC DNA]</scope>
    <source>
        <strain evidence="21">DSM 17908</strain>
    </source>
</reference>
<dbReference type="GO" id="GO:0006189">
    <property type="term" value="P:'de novo' IMP biosynthetic process"/>
    <property type="evidence" value="ECO:0007669"/>
    <property type="project" value="UniProtKB-UniRule"/>
</dbReference>
<evidence type="ECO:0000256" key="13">
    <source>
        <dbReference type="ARBA" id="ARBA00038345"/>
    </source>
</evidence>
<dbReference type="InterPro" id="IPR037123">
    <property type="entry name" value="PRibGlycinamide_synth_C_sf"/>
</dbReference>
<dbReference type="Proteomes" id="UP000198919">
    <property type="component" value="Unassembled WGS sequence"/>
</dbReference>
<evidence type="ECO:0000256" key="4">
    <source>
        <dbReference type="ARBA" id="ARBA00013255"/>
    </source>
</evidence>
<dbReference type="NCBIfam" id="TIGR00877">
    <property type="entry name" value="purD"/>
    <property type="match status" value="1"/>
</dbReference>
<dbReference type="EC" id="6.3.4.13" evidence="4 17"/>
<keyword evidence="6 17" id="KW-0436">Ligase</keyword>
<dbReference type="Gene3D" id="3.90.600.10">
    <property type="entry name" value="Phosphoribosylglycinamide synthetase, C-terminal domain"/>
    <property type="match status" value="1"/>
</dbReference>
<dbReference type="FunFam" id="3.30.1490.20:FF:000006">
    <property type="entry name" value="phosphoribosylamine--glycine ligase, chloroplastic-like"/>
    <property type="match status" value="1"/>
</dbReference>
<keyword evidence="12" id="KW-0464">Manganese</keyword>
<evidence type="ECO:0000256" key="16">
    <source>
        <dbReference type="ARBA" id="ARBA00079592"/>
    </source>
</evidence>
<evidence type="ECO:0000313" key="20">
    <source>
        <dbReference type="EMBL" id="PHM38968.1"/>
    </source>
</evidence>
<dbReference type="InterPro" id="IPR020561">
    <property type="entry name" value="PRibGlycinamid_synth_ATP-grasp"/>
</dbReference>
<evidence type="ECO:0000256" key="10">
    <source>
        <dbReference type="ARBA" id="ARBA00022840"/>
    </source>
</evidence>
<evidence type="ECO:0000256" key="2">
    <source>
        <dbReference type="ARBA" id="ARBA00001946"/>
    </source>
</evidence>
<dbReference type="Gene3D" id="3.40.50.20">
    <property type="match status" value="1"/>
</dbReference>
<evidence type="ECO:0000256" key="8">
    <source>
        <dbReference type="ARBA" id="ARBA00022741"/>
    </source>
</evidence>
<evidence type="ECO:0000313" key="23">
    <source>
        <dbReference type="Proteomes" id="UP000224607"/>
    </source>
</evidence>
<accession>A0A1I3WHP0</accession>
<dbReference type="Gene3D" id="3.30.470.20">
    <property type="entry name" value="ATP-grasp fold, B domain"/>
    <property type="match status" value="1"/>
</dbReference>